<evidence type="ECO:0000313" key="10">
    <source>
        <dbReference type="Proteomes" id="UP000830583"/>
    </source>
</evidence>
<dbReference type="PROSITE" id="PS50059">
    <property type="entry name" value="FKBP_PPIASE"/>
    <property type="match status" value="1"/>
</dbReference>
<dbReference type="PROSITE" id="PS51257">
    <property type="entry name" value="PROKAR_LIPOPROTEIN"/>
    <property type="match status" value="1"/>
</dbReference>
<dbReference type="Gene3D" id="2.40.100.10">
    <property type="entry name" value="Cyclophilin-like"/>
    <property type="match status" value="1"/>
</dbReference>
<evidence type="ECO:0000259" key="7">
    <source>
        <dbReference type="PROSITE" id="PS50059"/>
    </source>
</evidence>
<dbReference type="InterPro" id="IPR001179">
    <property type="entry name" value="PPIase_FKBP_dom"/>
</dbReference>
<dbReference type="Pfam" id="PF00160">
    <property type="entry name" value="Pro_isomerase"/>
    <property type="match status" value="1"/>
</dbReference>
<dbReference type="PRINTS" id="PR00153">
    <property type="entry name" value="CSAPPISMRASE"/>
</dbReference>
<keyword evidence="6" id="KW-0175">Coiled coil</keyword>
<dbReference type="Proteomes" id="UP000830583">
    <property type="component" value="Chromosome"/>
</dbReference>
<gene>
    <name evidence="9" type="ORF">M0M57_00760</name>
</gene>
<dbReference type="EMBL" id="CP096205">
    <property type="protein sequence ID" value="UPQ79384.1"/>
    <property type="molecule type" value="Genomic_DNA"/>
</dbReference>
<dbReference type="InterPro" id="IPR029000">
    <property type="entry name" value="Cyclophilin-like_dom_sf"/>
</dbReference>
<comment type="catalytic activity">
    <reaction evidence="1 5">
        <text>[protein]-peptidylproline (omega=180) = [protein]-peptidylproline (omega=0)</text>
        <dbReference type="Rhea" id="RHEA:16237"/>
        <dbReference type="Rhea" id="RHEA-COMP:10747"/>
        <dbReference type="Rhea" id="RHEA-COMP:10748"/>
        <dbReference type="ChEBI" id="CHEBI:83833"/>
        <dbReference type="ChEBI" id="CHEBI:83834"/>
        <dbReference type="EC" id="5.2.1.8"/>
    </reaction>
</comment>
<dbReference type="RefSeq" id="WP_248434474.1">
    <property type="nucleotide sequence ID" value="NZ_CP096205.1"/>
</dbReference>
<accession>A0ABY4KFA9</accession>
<dbReference type="SUPFAM" id="SSF54534">
    <property type="entry name" value="FKBP-like"/>
    <property type="match status" value="1"/>
</dbReference>
<feature type="domain" description="PPIase cyclophilin-type" evidence="8">
    <location>
        <begin position="37"/>
        <end position="170"/>
    </location>
</feature>
<dbReference type="SUPFAM" id="SSF50891">
    <property type="entry name" value="Cyclophilin-like"/>
    <property type="match status" value="1"/>
</dbReference>
<evidence type="ECO:0000256" key="6">
    <source>
        <dbReference type="SAM" id="Coils"/>
    </source>
</evidence>
<evidence type="ECO:0000313" key="9">
    <source>
        <dbReference type="EMBL" id="UPQ79384.1"/>
    </source>
</evidence>
<name>A0ABY4KFA9_9FLAO</name>
<dbReference type="GO" id="GO:0003755">
    <property type="term" value="F:peptidyl-prolyl cis-trans isomerase activity"/>
    <property type="evidence" value="ECO:0007669"/>
    <property type="project" value="UniProtKB-EC"/>
</dbReference>
<feature type="coiled-coil region" evidence="6">
    <location>
        <begin position="194"/>
        <end position="221"/>
    </location>
</feature>
<keyword evidence="10" id="KW-1185">Reference proteome</keyword>
<feature type="domain" description="PPIase FKBP-type" evidence="7">
    <location>
        <begin position="267"/>
        <end position="373"/>
    </location>
</feature>
<proteinExistence type="predicted"/>
<dbReference type="PANTHER" id="PTHR45625:SF4">
    <property type="entry name" value="PEPTIDYLPROLYL ISOMERASE DOMAIN AND WD REPEAT-CONTAINING PROTEIN 1"/>
    <property type="match status" value="1"/>
</dbReference>
<evidence type="ECO:0000256" key="2">
    <source>
        <dbReference type="ARBA" id="ARBA00013194"/>
    </source>
</evidence>
<dbReference type="PROSITE" id="PS50072">
    <property type="entry name" value="CSA_PPIASE_2"/>
    <property type="match status" value="1"/>
</dbReference>
<dbReference type="PANTHER" id="PTHR45625">
    <property type="entry name" value="PEPTIDYL-PROLYL CIS-TRANS ISOMERASE-RELATED"/>
    <property type="match status" value="1"/>
</dbReference>
<organism evidence="9 10">
    <name type="scientific">Flavobacterium azooxidireducens</name>
    <dbReference type="NCBI Taxonomy" id="1871076"/>
    <lineage>
        <taxon>Bacteria</taxon>
        <taxon>Pseudomonadati</taxon>
        <taxon>Bacteroidota</taxon>
        <taxon>Flavobacteriia</taxon>
        <taxon>Flavobacteriales</taxon>
        <taxon>Flavobacteriaceae</taxon>
        <taxon>Flavobacterium</taxon>
    </lineage>
</organism>
<dbReference type="InterPro" id="IPR046357">
    <property type="entry name" value="PPIase_dom_sf"/>
</dbReference>
<keyword evidence="4 5" id="KW-0413">Isomerase</keyword>
<reference evidence="9" key="1">
    <citation type="submission" date="2022-04" db="EMBL/GenBank/DDBJ databases">
        <title>Consumption of N2O by Flavobacterium azooxidireducens sp. nov. isolated from Decomposing Leaf Litter of Phragmites australis (Cav.).</title>
        <authorList>
            <person name="Behrendt U."/>
            <person name="Spanner T."/>
            <person name="Augustin J."/>
            <person name="Horn M.A."/>
            <person name="Kolb S."/>
            <person name="Ulrich A."/>
        </authorList>
    </citation>
    <scope>NUCLEOTIDE SEQUENCE</scope>
    <source>
        <strain evidence="9">IGB 4-14</strain>
    </source>
</reference>
<evidence type="ECO:0000256" key="1">
    <source>
        <dbReference type="ARBA" id="ARBA00000971"/>
    </source>
</evidence>
<evidence type="ECO:0000256" key="4">
    <source>
        <dbReference type="ARBA" id="ARBA00023235"/>
    </source>
</evidence>
<evidence type="ECO:0000256" key="5">
    <source>
        <dbReference type="PROSITE-ProRule" id="PRU00277"/>
    </source>
</evidence>
<sequence>MKKLKFLFLSITTSLLLVSCGSDYDHLGDGIFAVIKTPKGEIITQLEYDKTPITVANFISLAEGTNEHVTDEAKKGKPFYDGLTFHRVEANFMIQGGDPAGNGSGGPGYNFMDEITDLSHDGPGILSMANAGPGTNGSQFFITHVETKFLDGRHTVFGKVKEGQEVVNAIVASDLIESIKIVRNGEAAKKFDAVKVFNDRLRVEAENRKKAEEKAAAEKAEFLAQFKEVIDTKLAFFETQKKAAQKTSTGLEYTIYQKGSGKKPTAGSTVYVHYAGFFESGELFDSSYEDVSKAFGKFNQQKADAQAYVPFPFQYGNKTGLIPGFLEGLEKMNIGDKAVIFIPSHLGYGEAGAGGVIQPNTNLIFELELLENLPNQ</sequence>
<dbReference type="CDD" id="cd00317">
    <property type="entry name" value="cyclophilin"/>
    <property type="match status" value="1"/>
</dbReference>
<evidence type="ECO:0000256" key="3">
    <source>
        <dbReference type="ARBA" id="ARBA00023110"/>
    </source>
</evidence>
<keyword evidence="3 5" id="KW-0697">Rotamase</keyword>
<dbReference type="InterPro" id="IPR002130">
    <property type="entry name" value="Cyclophilin-type_PPIase_dom"/>
</dbReference>
<dbReference type="Pfam" id="PF00254">
    <property type="entry name" value="FKBP_C"/>
    <property type="match status" value="1"/>
</dbReference>
<dbReference type="Gene3D" id="3.10.50.40">
    <property type="match status" value="1"/>
</dbReference>
<protein>
    <recommendedName>
        <fullName evidence="2 5">peptidylprolyl isomerase</fullName>
        <ecNumber evidence="2 5">5.2.1.8</ecNumber>
    </recommendedName>
</protein>
<dbReference type="InterPro" id="IPR044666">
    <property type="entry name" value="Cyclophilin_A-like"/>
</dbReference>
<evidence type="ECO:0000259" key="8">
    <source>
        <dbReference type="PROSITE" id="PS50072"/>
    </source>
</evidence>
<dbReference type="EC" id="5.2.1.8" evidence="2 5"/>